<dbReference type="Gramene" id="PHT71037">
    <property type="protein sequence ID" value="PHT71037"/>
    <property type="gene ID" value="T459_26141"/>
</dbReference>
<dbReference type="SUPFAM" id="SSF117281">
    <property type="entry name" value="Kelch motif"/>
    <property type="match status" value="1"/>
</dbReference>
<dbReference type="AlphaFoldDB" id="A0A2G2YMR2"/>
<reference evidence="3 4" key="1">
    <citation type="journal article" date="2014" name="Nat. Genet.">
        <title>Genome sequence of the hot pepper provides insights into the evolution of pungency in Capsicum species.</title>
        <authorList>
            <person name="Kim S."/>
            <person name="Park M."/>
            <person name="Yeom S.I."/>
            <person name="Kim Y.M."/>
            <person name="Lee J.M."/>
            <person name="Lee H.A."/>
            <person name="Seo E."/>
            <person name="Choi J."/>
            <person name="Cheong K."/>
            <person name="Kim K.T."/>
            <person name="Jung K."/>
            <person name="Lee G.W."/>
            <person name="Oh S.K."/>
            <person name="Bae C."/>
            <person name="Kim S.B."/>
            <person name="Lee H.Y."/>
            <person name="Kim S.Y."/>
            <person name="Kim M.S."/>
            <person name="Kang B.C."/>
            <person name="Jo Y.D."/>
            <person name="Yang H.B."/>
            <person name="Jeong H.J."/>
            <person name="Kang W.H."/>
            <person name="Kwon J.K."/>
            <person name="Shin C."/>
            <person name="Lim J.Y."/>
            <person name="Park J.H."/>
            <person name="Huh J.H."/>
            <person name="Kim J.S."/>
            <person name="Kim B.D."/>
            <person name="Cohen O."/>
            <person name="Paran I."/>
            <person name="Suh M.C."/>
            <person name="Lee S.B."/>
            <person name="Kim Y.K."/>
            <person name="Shin Y."/>
            <person name="Noh S.J."/>
            <person name="Park J."/>
            <person name="Seo Y.S."/>
            <person name="Kwon S.Y."/>
            <person name="Kim H.A."/>
            <person name="Park J.M."/>
            <person name="Kim H.J."/>
            <person name="Choi S.B."/>
            <person name="Bosland P.W."/>
            <person name="Reeves G."/>
            <person name="Jo S.H."/>
            <person name="Lee B.W."/>
            <person name="Cho H.T."/>
            <person name="Choi H.S."/>
            <person name="Lee M.S."/>
            <person name="Yu Y."/>
            <person name="Do Choi Y."/>
            <person name="Park B.S."/>
            <person name="van Deynze A."/>
            <person name="Ashrafi H."/>
            <person name="Hill T."/>
            <person name="Kim W.T."/>
            <person name="Pai H.S."/>
            <person name="Ahn H.K."/>
            <person name="Yeam I."/>
            <person name="Giovannoni J.J."/>
            <person name="Rose J.K."/>
            <person name="Sorensen I."/>
            <person name="Lee S.J."/>
            <person name="Kim R.W."/>
            <person name="Choi I.Y."/>
            <person name="Choi B.S."/>
            <person name="Lim J.S."/>
            <person name="Lee Y.H."/>
            <person name="Choi D."/>
        </authorList>
    </citation>
    <scope>NUCLEOTIDE SEQUENCE [LARGE SCALE GENOMIC DNA]</scope>
    <source>
        <strain evidence="4">cv. CM334</strain>
    </source>
</reference>
<dbReference type="InterPro" id="IPR015915">
    <property type="entry name" value="Kelch-typ_b-propeller"/>
</dbReference>
<evidence type="ECO:0000256" key="2">
    <source>
        <dbReference type="ARBA" id="ARBA00022737"/>
    </source>
</evidence>
<dbReference type="STRING" id="4072.A0A2G2YMR2"/>
<name>A0A2G2YMR2_CAPAN</name>
<keyword evidence="1" id="KW-0880">Kelch repeat</keyword>
<accession>A0A2G2YMR2</accession>
<dbReference type="InterPro" id="IPR011498">
    <property type="entry name" value="Kelch_2"/>
</dbReference>
<proteinExistence type="predicted"/>
<keyword evidence="4" id="KW-1185">Reference proteome</keyword>
<reference evidence="3 4" key="2">
    <citation type="journal article" date="2017" name="Genome Biol.">
        <title>New reference genome sequences of hot pepper reveal the massive evolution of plant disease-resistance genes by retroduplication.</title>
        <authorList>
            <person name="Kim S."/>
            <person name="Park J."/>
            <person name="Yeom S.I."/>
            <person name="Kim Y.M."/>
            <person name="Seo E."/>
            <person name="Kim K.T."/>
            <person name="Kim M.S."/>
            <person name="Lee J.M."/>
            <person name="Cheong K."/>
            <person name="Shin H.S."/>
            <person name="Kim S.B."/>
            <person name="Han K."/>
            <person name="Lee J."/>
            <person name="Park M."/>
            <person name="Lee H.A."/>
            <person name="Lee H.Y."/>
            <person name="Lee Y."/>
            <person name="Oh S."/>
            <person name="Lee J.H."/>
            <person name="Choi E."/>
            <person name="Choi E."/>
            <person name="Lee S.E."/>
            <person name="Jeon J."/>
            <person name="Kim H."/>
            <person name="Choi G."/>
            <person name="Song H."/>
            <person name="Lee J."/>
            <person name="Lee S.C."/>
            <person name="Kwon J.K."/>
            <person name="Lee H.Y."/>
            <person name="Koo N."/>
            <person name="Hong Y."/>
            <person name="Kim R.W."/>
            <person name="Kang W.H."/>
            <person name="Huh J.H."/>
            <person name="Kang B.C."/>
            <person name="Yang T.J."/>
            <person name="Lee Y.H."/>
            <person name="Bennetzen J.L."/>
            <person name="Choi D."/>
        </authorList>
    </citation>
    <scope>NUCLEOTIDE SEQUENCE [LARGE SCALE GENOMIC DNA]</scope>
    <source>
        <strain evidence="4">cv. CM334</strain>
    </source>
</reference>
<evidence type="ECO:0000256" key="1">
    <source>
        <dbReference type="ARBA" id="ARBA00022441"/>
    </source>
</evidence>
<evidence type="ECO:0008006" key="5">
    <source>
        <dbReference type="Google" id="ProtNLM"/>
    </source>
</evidence>
<dbReference type="PANTHER" id="PTHR46093">
    <property type="entry name" value="ACYL-COA-BINDING DOMAIN-CONTAINING PROTEIN 5"/>
    <property type="match status" value="1"/>
</dbReference>
<protein>
    <recommendedName>
        <fullName evidence="5">Acyl-CoA-binding domain-containing protein 4-like</fullName>
    </recommendedName>
</protein>
<comment type="caution">
    <text evidence="3">The sequence shown here is derived from an EMBL/GenBank/DDBJ whole genome shotgun (WGS) entry which is preliminary data.</text>
</comment>
<dbReference type="Gene3D" id="2.120.10.80">
    <property type="entry name" value="Kelch-type beta propeller"/>
    <property type="match status" value="1"/>
</dbReference>
<dbReference type="Proteomes" id="UP000222542">
    <property type="component" value="Unassembled WGS sequence"/>
</dbReference>
<organism evidence="3 4">
    <name type="scientific">Capsicum annuum</name>
    <name type="common">Capsicum pepper</name>
    <dbReference type="NCBI Taxonomy" id="4072"/>
    <lineage>
        <taxon>Eukaryota</taxon>
        <taxon>Viridiplantae</taxon>
        <taxon>Streptophyta</taxon>
        <taxon>Embryophyta</taxon>
        <taxon>Tracheophyta</taxon>
        <taxon>Spermatophyta</taxon>
        <taxon>Magnoliopsida</taxon>
        <taxon>eudicotyledons</taxon>
        <taxon>Gunneridae</taxon>
        <taxon>Pentapetalae</taxon>
        <taxon>asterids</taxon>
        <taxon>lamiids</taxon>
        <taxon>Solanales</taxon>
        <taxon>Solanaceae</taxon>
        <taxon>Solanoideae</taxon>
        <taxon>Capsiceae</taxon>
        <taxon>Capsicum</taxon>
    </lineage>
</organism>
<dbReference type="PANTHER" id="PTHR46093:SF3">
    <property type="entry name" value="ACYL-COA-BINDING DOMAIN-CONTAINING PROTEIN 4"/>
    <property type="match status" value="1"/>
</dbReference>
<dbReference type="EMBL" id="AYRZ02000010">
    <property type="protein sequence ID" value="PHT71037.1"/>
    <property type="molecule type" value="Genomic_DNA"/>
</dbReference>
<gene>
    <name evidence="3" type="ORF">T459_26141</name>
</gene>
<dbReference type="Pfam" id="PF07646">
    <property type="entry name" value="Kelch_2"/>
    <property type="match status" value="1"/>
</dbReference>
<sequence length="290" mass="31235">MAQGKSMIFISWMSGAKSGRNTNVKAVHLHSHTATLVGGDKLVVFGGSGKGEANYLNDLHVLDLKTMRWSSPEVRGELNRYQGDIDVLDMDTLMLSKLDVLGPSPGARASHASVNFGSKANCASVASSDQSRVKDAIFLTLRSVKTLSDPKVIDRIRMKLFGATTTTRKTILEGRLVVVDGLSGDGAVSGGSGAAVGANDAPLTVFKANHYEYDHTGYTDFVSPSECSACKCQDCRAKHDVVINAINALTASVKELTSKRGLIPSKRIYLILSTNFIYSLDMNLLIEKEY</sequence>
<evidence type="ECO:0000313" key="4">
    <source>
        <dbReference type="Proteomes" id="UP000222542"/>
    </source>
</evidence>
<evidence type="ECO:0000313" key="3">
    <source>
        <dbReference type="EMBL" id="PHT71037.1"/>
    </source>
</evidence>
<keyword evidence="2" id="KW-0677">Repeat</keyword>